<dbReference type="EMBL" id="CCYD01003055">
    <property type="protein sequence ID" value="CEG49426.1"/>
    <property type="molecule type" value="Genomic_DNA"/>
</dbReference>
<protein>
    <submittedName>
        <fullName evidence="1">Uncharacterized protein</fullName>
    </submittedName>
</protein>
<evidence type="ECO:0000313" key="2">
    <source>
        <dbReference type="Proteomes" id="UP000054928"/>
    </source>
</evidence>
<dbReference type="RefSeq" id="XP_024585795.1">
    <property type="nucleotide sequence ID" value="XM_024720614.1"/>
</dbReference>
<name>A0A0P1B521_PLAHL</name>
<sequence length="52" mass="5906">MSAPFGHVLSKSCTNWLNCPAATKQGPITFLIQQHLLEPYGEVKEFFLMHED</sequence>
<evidence type="ECO:0000313" key="1">
    <source>
        <dbReference type="EMBL" id="CEG49426.1"/>
    </source>
</evidence>
<keyword evidence="2" id="KW-1185">Reference proteome</keyword>
<reference evidence="2" key="1">
    <citation type="submission" date="2014-09" db="EMBL/GenBank/DDBJ databases">
        <authorList>
            <person name="Sharma Rahul"/>
            <person name="Thines Marco"/>
        </authorList>
    </citation>
    <scope>NUCLEOTIDE SEQUENCE [LARGE SCALE GENOMIC DNA]</scope>
</reference>
<accession>A0A0P1B521</accession>
<dbReference type="AlphaFoldDB" id="A0A0P1B521"/>
<proteinExistence type="predicted"/>
<dbReference type="GeneID" id="36402245"/>
<organism evidence="1 2">
    <name type="scientific">Plasmopara halstedii</name>
    <name type="common">Downy mildew of sunflower</name>
    <dbReference type="NCBI Taxonomy" id="4781"/>
    <lineage>
        <taxon>Eukaryota</taxon>
        <taxon>Sar</taxon>
        <taxon>Stramenopiles</taxon>
        <taxon>Oomycota</taxon>
        <taxon>Peronosporomycetes</taxon>
        <taxon>Peronosporales</taxon>
        <taxon>Peronosporaceae</taxon>
        <taxon>Plasmopara</taxon>
    </lineage>
</organism>
<dbReference type="Proteomes" id="UP000054928">
    <property type="component" value="Unassembled WGS sequence"/>
</dbReference>